<organism evidence="1 2">
    <name type="scientific">Arctium lappa</name>
    <name type="common">Greater burdock</name>
    <name type="synonym">Lappa major</name>
    <dbReference type="NCBI Taxonomy" id="4217"/>
    <lineage>
        <taxon>Eukaryota</taxon>
        <taxon>Viridiplantae</taxon>
        <taxon>Streptophyta</taxon>
        <taxon>Embryophyta</taxon>
        <taxon>Tracheophyta</taxon>
        <taxon>Spermatophyta</taxon>
        <taxon>Magnoliopsida</taxon>
        <taxon>eudicotyledons</taxon>
        <taxon>Gunneridae</taxon>
        <taxon>Pentapetalae</taxon>
        <taxon>asterids</taxon>
        <taxon>campanulids</taxon>
        <taxon>Asterales</taxon>
        <taxon>Asteraceae</taxon>
        <taxon>Carduoideae</taxon>
        <taxon>Cardueae</taxon>
        <taxon>Arctiinae</taxon>
        <taxon>Arctium</taxon>
    </lineage>
</organism>
<keyword evidence="2" id="KW-1185">Reference proteome</keyword>
<protein>
    <submittedName>
        <fullName evidence="1">Uncharacterized protein</fullName>
    </submittedName>
</protein>
<dbReference type="Proteomes" id="UP001055879">
    <property type="component" value="Linkage Group LG01"/>
</dbReference>
<reference evidence="1 2" key="2">
    <citation type="journal article" date="2022" name="Mol. Ecol. Resour.">
        <title>The genomes of chicory, endive, great burdock and yacon provide insights into Asteraceae paleo-polyploidization history and plant inulin production.</title>
        <authorList>
            <person name="Fan W."/>
            <person name="Wang S."/>
            <person name="Wang H."/>
            <person name="Wang A."/>
            <person name="Jiang F."/>
            <person name="Liu H."/>
            <person name="Zhao H."/>
            <person name="Xu D."/>
            <person name="Zhang Y."/>
        </authorList>
    </citation>
    <scope>NUCLEOTIDE SEQUENCE [LARGE SCALE GENOMIC DNA]</scope>
    <source>
        <strain evidence="2">cv. Niubang</strain>
    </source>
</reference>
<reference evidence="2" key="1">
    <citation type="journal article" date="2022" name="Mol. Ecol. Resour.">
        <title>The genomes of chicory, endive, great burdock and yacon provide insights into Asteraceae palaeo-polyploidization history and plant inulin production.</title>
        <authorList>
            <person name="Fan W."/>
            <person name="Wang S."/>
            <person name="Wang H."/>
            <person name="Wang A."/>
            <person name="Jiang F."/>
            <person name="Liu H."/>
            <person name="Zhao H."/>
            <person name="Xu D."/>
            <person name="Zhang Y."/>
        </authorList>
    </citation>
    <scope>NUCLEOTIDE SEQUENCE [LARGE SCALE GENOMIC DNA]</scope>
    <source>
        <strain evidence="2">cv. Niubang</strain>
    </source>
</reference>
<gene>
    <name evidence="1" type="ORF">L6452_03701</name>
</gene>
<comment type="caution">
    <text evidence="1">The sequence shown here is derived from an EMBL/GenBank/DDBJ whole genome shotgun (WGS) entry which is preliminary data.</text>
</comment>
<proteinExistence type="predicted"/>
<name>A0ACB9FMZ2_ARCLA</name>
<accession>A0ACB9FMZ2</accession>
<evidence type="ECO:0000313" key="2">
    <source>
        <dbReference type="Proteomes" id="UP001055879"/>
    </source>
</evidence>
<dbReference type="EMBL" id="CM042047">
    <property type="protein sequence ID" value="KAI3772515.1"/>
    <property type="molecule type" value="Genomic_DNA"/>
</dbReference>
<evidence type="ECO:0000313" key="1">
    <source>
        <dbReference type="EMBL" id="KAI3772515.1"/>
    </source>
</evidence>
<sequence>MCVPCITYPSDDSDRESQDDSDHHLEAYLSEADDEAKYKREKERNESSLRKGKGLMAESHDWADEPTFDSEKEISSKRLMAKTDDVAKDTDTMMDFSTE</sequence>